<organism evidence="2 3">
    <name type="scientific">Laccaria amethystina LaAM-08-1</name>
    <dbReference type="NCBI Taxonomy" id="1095629"/>
    <lineage>
        <taxon>Eukaryota</taxon>
        <taxon>Fungi</taxon>
        <taxon>Dikarya</taxon>
        <taxon>Basidiomycota</taxon>
        <taxon>Agaricomycotina</taxon>
        <taxon>Agaricomycetes</taxon>
        <taxon>Agaricomycetidae</taxon>
        <taxon>Agaricales</taxon>
        <taxon>Agaricineae</taxon>
        <taxon>Hydnangiaceae</taxon>
        <taxon>Laccaria</taxon>
    </lineage>
</organism>
<keyword evidence="3" id="KW-1185">Reference proteome</keyword>
<feature type="compositionally biased region" description="Basic and acidic residues" evidence="1">
    <location>
        <begin position="42"/>
        <end position="53"/>
    </location>
</feature>
<reference evidence="2 3" key="1">
    <citation type="submission" date="2014-04" db="EMBL/GenBank/DDBJ databases">
        <authorList>
            <consortium name="DOE Joint Genome Institute"/>
            <person name="Kuo A."/>
            <person name="Kohler A."/>
            <person name="Nagy L.G."/>
            <person name="Floudas D."/>
            <person name="Copeland A."/>
            <person name="Barry K.W."/>
            <person name="Cichocki N."/>
            <person name="Veneault-Fourrey C."/>
            <person name="LaButti K."/>
            <person name="Lindquist E.A."/>
            <person name="Lipzen A."/>
            <person name="Lundell T."/>
            <person name="Morin E."/>
            <person name="Murat C."/>
            <person name="Sun H."/>
            <person name="Tunlid A."/>
            <person name="Henrissat B."/>
            <person name="Grigoriev I.V."/>
            <person name="Hibbett D.S."/>
            <person name="Martin F."/>
            <person name="Nordberg H.P."/>
            <person name="Cantor M.N."/>
            <person name="Hua S.X."/>
        </authorList>
    </citation>
    <scope>NUCLEOTIDE SEQUENCE [LARGE SCALE GENOMIC DNA]</scope>
    <source>
        <strain evidence="2 3">LaAM-08-1</strain>
    </source>
</reference>
<evidence type="ECO:0000256" key="1">
    <source>
        <dbReference type="SAM" id="MobiDB-lite"/>
    </source>
</evidence>
<protein>
    <submittedName>
        <fullName evidence="2">Uncharacterized protein</fullName>
    </submittedName>
</protein>
<reference evidence="3" key="2">
    <citation type="submission" date="2015-01" db="EMBL/GenBank/DDBJ databases">
        <title>Evolutionary Origins and Diversification of the Mycorrhizal Mutualists.</title>
        <authorList>
            <consortium name="DOE Joint Genome Institute"/>
            <consortium name="Mycorrhizal Genomics Consortium"/>
            <person name="Kohler A."/>
            <person name="Kuo A."/>
            <person name="Nagy L.G."/>
            <person name="Floudas D."/>
            <person name="Copeland A."/>
            <person name="Barry K.W."/>
            <person name="Cichocki N."/>
            <person name="Veneault-Fourrey C."/>
            <person name="LaButti K."/>
            <person name="Lindquist E.A."/>
            <person name="Lipzen A."/>
            <person name="Lundell T."/>
            <person name="Morin E."/>
            <person name="Murat C."/>
            <person name="Riley R."/>
            <person name="Ohm R."/>
            <person name="Sun H."/>
            <person name="Tunlid A."/>
            <person name="Henrissat B."/>
            <person name="Grigoriev I.V."/>
            <person name="Hibbett D.S."/>
            <person name="Martin F."/>
        </authorList>
    </citation>
    <scope>NUCLEOTIDE SEQUENCE [LARGE SCALE GENOMIC DNA]</scope>
    <source>
        <strain evidence="3">LaAM-08-1</strain>
    </source>
</reference>
<gene>
    <name evidence="2" type="ORF">K443DRAFT_672492</name>
</gene>
<accession>A0A0C9YDN9</accession>
<name>A0A0C9YDN9_9AGAR</name>
<proteinExistence type="predicted"/>
<evidence type="ECO:0000313" key="2">
    <source>
        <dbReference type="EMBL" id="KIK08472.1"/>
    </source>
</evidence>
<feature type="region of interest" description="Disordered" evidence="1">
    <location>
        <begin position="24"/>
        <end position="53"/>
    </location>
</feature>
<sequence>MWNQAKFGQIVSVLNAAGRRTAESIPLATHGKPSKQGYSRLVGEERSQKMPSR</sequence>
<dbReference type="EMBL" id="KN838542">
    <property type="protein sequence ID" value="KIK08472.1"/>
    <property type="molecule type" value="Genomic_DNA"/>
</dbReference>
<dbReference type="HOGENOM" id="CLU_3069057_0_0_1"/>
<dbReference type="AlphaFoldDB" id="A0A0C9YDN9"/>
<dbReference type="Proteomes" id="UP000054477">
    <property type="component" value="Unassembled WGS sequence"/>
</dbReference>
<evidence type="ECO:0000313" key="3">
    <source>
        <dbReference type="Proteomes" id="UP000054477"/>
    </source>
</evidence>